<dbReference type="PANTHER" id="PTHR13710">
    <property type="entry name" value="DNA HELICASE RECQ FAMILY MEMBER"/>
    <property type="match status" value="1"/>
</dbReference>
<evidence type="ECO:0000259" key="11">
    <source>
        <dbReference type="PROSITE" id="PS51194"/>
    </source>
</evidence>
<evidence type="ECO:0000256" key="7">
    <source>
        <dbReference type="ARBA" id="ARBA00023235"/>
    </source>
</evidence>
<dbReference type="InterPro" id="IPR001650">
    <property type="entry name" value="Helicase_C-like"/>
</dbReference>
<dbReference type="SUPFAM" id="SSF52540">
    <property type="entry name" value="P-loop containing nucleoside triphosphate hydrolases"/>
    <property type="match status" value="1"/>
</dbReference>
<protein>
    <recommendedName>
        <fullName evidence="9">ATP-dependent DNA helicase</fullName>
        <ecNumber evidence="9">5.6.2.4</ecNumber>
    </recommendedName>
</protein>
<dbReference type="GO" id="GO:0000724">
    <property type="term" value="P:double-strand break repair via homologous recombination"/>
    <property type="evidence" value="ECO:0007669"/>
    <property type="project" value="TreeGrafter"/>
</dbReference>
<evidence type="ECO:0000313" key="12">
    <source>
        <dbReference type="EMBL" id="EFC50599.1"/>
    </source>
</evidence>
<dbReference type="eggNOG" id="KOG0351">
    <property type="taxonomic scope" value="Eukaryota"/>
</dbReference>
<accession>D2UXA7</accession>
<evidence type="ECO:0000313" key="13">
    <source>
        <dbReference type="Proteomes" id="UP000006671"/>
    </source>
</evidence>
<keyword evidence="5 9" id="KW-0067">ATP-binding</keyword>
<dbReference type="InParanoid" id="D2UXA7"/>
<keyword evidence="7" id="KW-0413">Isomerase</keyword>
<dbReference type="EC" id="5.6.2.4" evidence="9"/>
<evidence type="ECO:0000256" key="9">
    <source>
        <dbReference type="RuleBase" id="RU364117"/>
    </source>
</evidence>
<proteinExistence type="inferred from homology"/>
<dbReference type="EMBL" id="GG738845">
    <property type="protein sequence ID" value="EFC50599.1"/>
    <property type="molecule type" value="Genomic_DNA"/>
</dbReference>
<gene>
    <name evidence="12" type="ORF">NAEGRDRAFT_29201</name>
</gene>
<dbReference type="InterPro" id="IPR004589">
    <property type="entry name" value="DNA_helicase_ATP-dep_RecQ"/>
</dbReference>
<dbReference type="GO" id="GO:0005737">
    <property type="term" value="C:cytoplasm"/>
    <property type="evidence" value="ECO:0007669"/>
    <property type="project" value="TreeGrafter"/>
</dbReference>
<keyword evidence="3 9" id="KW-0378">Hydrolase</keyword>
<dbReference type="SMART" id="SM00487">
    <property type="entry name" value="DEXDc"/>
    <property type="match status" value="1"/>
</dbReference>
<feature type="domain" description="Helicase C-terminal" evidence="11">
    <location>
        <begin position="225"/>
        <end position="380"/>
    </location>
</feature>
<dbReference type="InterPro" id="IPR011545">
    <property type="entry name" value="DEAD/DEAH_box_helicase_dom"/>
</dbReference>
<evidence type="ECO:0000256" key="6">
    <source>
        <dbReference type="ARBA" id="ARBA00023125"/>
    </source>
</evidence>
<dbReference type="CDD" id="cd17920">
    <property type="entry name" value="DEXHc_RecQ"/>
    <property type="match status" value="1"/>
</dbReference>
<dbReference type="GO" id="GO:0005634">
    <property type="term" value="C:nucleus"/>
    <property type="evidence" value="ECO:0007669"/>
    <property type="project" value="UniProtKB-SubCell"/>
</dbReference>
<evidence type="ECO:0000259" key="10">
    <source>
        <dbReference type="PROSITE" id="PS51192"/>
    </source>
</evidence>
<dbReference type="PROSITE" id="PS51194">
    <property type="entry name" value="HELICASE_CTER"/>
    <property type="match status" value="1"/>
</dbReference>
<dbReference type="STRING" id="5762.D2UXA7"/>
<dbReference type="Pfam" id="PF00270">
    <property type="entry name" value="DEAD"/>
    <property type="match status" value="1"/>
</dbReference>
<evidence type="ECO:0000256" key="8">
    <source>
        <dbReference type="ARBA" id="ARBA00034617"/>
    </source>
</evidence>
<dbReference type="NCBIfam" id="TIGR00614">
    <property type="entry name" value="recQ_fam"/>
    <property type="match status" value="1"/>
</dbReference>
<dbReference type="OrthoDB" id="10261556at2759"/>
<keyword evidence="6" id="KW-0238">DNA-binding</keyword>
<keyword evidence="13" id="KW-1185">Reference proteome</keyword>
<dbReference type="CDD" id="cd18794">
    <property type="entry name" value="SF2_C_RecQ"/>
    <property type="match status" value="1"/>
</dbReference>
<dbReference type="Gene3D" id="3.40.50.300">
    <property type="entry name" value="P-loop containing nucleotide triphosphate hydrolases"/>
    <property type="match status" value="2"/>
</dbReference>
<reference evidence="12 13" key="1">
    <citation type="journal article" date="2010" name="Cell">
        <title>The genome of Naegleria gruberi illuminates early eukaryotic versatility.</title>
        <authorList>
            <person name="Fritz-Laylin L.K."/>
            <person name="Prochnik S.E."/>
            <person name="Ginger M.L."/>
            <person name="Dacks J.B."/>
            <person name="Carpenter M.L."/>
            <person name="Field M.C."/>
            <person name="Kuo A."/>
            <person name="Paredez A."/>
            <person name="Chapman J."/>
            <person name="Pham J."/>
            <person name="Shu S."/>
            <person name="Neupane R."/>
            <person name="Cipriano M."/>
            <person name="Mancuso J."/>
            <person name="Tu H."/>
            <person name="Salamov A."/>
            <person name="Lindquist E."/>
            <person name="Shapiro H."/>
            <person name="Lucas S."/>
            <person name="Grigoriev I.V."/>
            <person name="Cande W.Z."/>
            <person name="Fulton C."/>
            <person name="Rokhsar D.S."/>
            <person name="Dawson S.C."/>
        </authorList>
    </citation>
    <scope>NUCLEOTIDE SEQUENCE [LARGE SCALE GENOMIC DNA]</scope>
    <source>
        <strain evidence="12 13">NEG-M</strain>
    </source>
</reference>
<dbReference type="GO" id="GO:0003677">
    <property type="term" value="F:DNA binding"/>
    <property type="evidence" value="ECO:0007669"/>
    <property type="project" value="UniProtKB-KW"/>
</dbReference>
<dbReference type="GO" id="GO:0016787">
    <property type="term" value="F:hydrolase activity"/>
    <property type="evidence" value="ECO:0007669"/>
    <property type="project" value="UniProtKB-KW"/>
</dbReference>
<feature type="domain" description="Helicase ATP-binding" evidence="10">
    <location>
        <begin position="23"/>
        <end position="198"/>
    </location>
</feature>
<dbReference type="PANTHER" id="PTHR13710:SF155">
    <property type="entry name" value="ATP-DEPENDENT DNA HELICASE Q-LIKE 3"/>
    <property type="match status" value="1"/>
</dbReference>
<dbReference type="SMART" id="SM00490">
    <property type="entry name" value="HELICc"/>
    <property type="match status" value="1"/>
</dbReference>
<evidence type="ECO:0000256" key="5">
    <source>
        <dbReference type="ARBA" id="ARBA00022840"/>
    </source>
</evidence>
<comment type="catalytic activity">
    <reaction evidence="9">
        <text>ATP + H2O = ADP + phosphate + H(+)</text>
        <dbReference type="Rhea" id="RHEA:13065"/>
        <dbReference type="ChEBI" id="CHEBI:15377"/>
        <dbReference type="ChEBI" id="CHEBI:15378"/>
        <dbReference type="ChEBI" id="CHEBI:30616"/>
        <dbReference type="ChEBI" id="CHEBI:43474"/>
        <dbReference type="ChEBI" id="CHEBI:456216"/>
    </reaction>
</comment>
<dbReference type="FunFam" id="3.40.50.300:FF:000296">
    <property type="entry name" value="ATP-dependent DNA helicase RecQ"/>
    <property type="match status" value="1"/>
</dbReference>
<evidence type="ECO:0000256" key="4">
    <source>
        <dbReference type="ARBA" id="ARBA00022806"/>
    </source>
</evidence>
<dbReference type="Pfam" id="PF00271">
    <property type="entry name" value="Helicase_C"/>
    <property type="match status" value="1"/>
</dbReference>
<dbReference type="VEuPathDB" id="AmoebaDB:NAEGRDRAFT_29201"/>
<dbReference type="GO" id="GO:0043138">
    <property type="term" value="F:3'-5' DNA helicase activity"/>
    <property type="evidence" value="ECO:0007669"/>
    <property type="project" value="UniProtKB-EC"/>
</dbReference>
<dbReference type="AlphaFoldDB" id="D2UXA7"/>
<dbReference type="OMA" id="EVHIVCA"/>
<dbReference type="InterPro" id="IPR027417">
    <property type="entry name" value="P-loop_NTPase"/>
</dbReference>
<comment type="similarity">
    <text evidence="1 9">Belongs to the helicase family. RecQ subfamily.</text>
</comment>
<dbReference type="GO" id="GO:0009378">
    <property type="term" value="F:four-way junction helicase activity"/>
    <property type="evidence" value="ECO:0007669"/>
    <property type="project" value="TreeGrafter"/>
</dbReference>
<dbReference type="GeneID" id="8863715"/>
<feature type="non-terminal residue" evidence="12">
    <location>
        <position position="402"/>
    </location>
</feature>
<dbReference type="InterPro" id="IPR032284">
    <property type="entry name" value="RecQ_Zn-bd"/>
</dbReference>
<dbReference type="GO" id="GO:0005524">
    <property type="term" value="F:ATP binding"/>
    <property type="evidence" value="ECO:0007669"/>
    <property type="project" value="UniProtKB-KW"/>
</dbReference>
<comment type="catalytic activity">
    <reaction evidence="8 9">
        <text>Couples ATP hydrolysis with the unwinding of duplex DNA by translocating in the 3'-5' direction.</text>
        <dbReference type="EC" id="5.6.2.4"/>
    </reaction>
</comment>
<dbReference type="Proteomes" id="UP000006671">
    <property type="component" value="Unassembled WGS sequence"/>
</dbReference>
<dbReference type="InterPro" id="IPR014001">
    <property type="entry name" value="Helicase_ATP-bd"/>
</dbReference>
<evidence type="ECO:0000256" key="1">
    <source>
        <dbReference type="ARBA" id="ARBA00005446"/>
    </source>
</evidence>
<evidence type="ECO:0000256" key="3">
    <source>
        <dbReference type="ARBA" id="ARBA00022801"/>
    </source>
</evidence>
<sequence>MHLTLKKYFKLEEFRPNQFEIIFNLVKNKQDTLVILPTGGGKSLCYQLPSLILPGVTLVVSPLISLMHNQVQALDHLSIPSNYWNSSQKKSEIQKIQSDLESGNPNYKLLYVTPELLTSNQTFQSIMRLLASRDQLSLIAIDESHCISSWGHDFRKSFRQLNFLKDTFPQVPIIALTATATEKVRSDIVESLKMRNPKCFITSFNRPNISYEIRYKDILHNPYEDLRNFLNEHAQECGIIYCRTRNQVDELVLQLSMEKDKGGKDLFSCKSYHAGLKLSERKTVQTDWLEGKTKIIVGTIAYGMGIDKKDVRFVVHYGMPKSLEGFYQESGRAGRDGKKAKSLLYYCSREKNSIQFLISREEKLTQDRILAVEQGFNKVCEMCETACCRRKFVLEFFGESYD</sequence>
<dbReference type="PROSITE" id="PS51192">
    <property type="entry name" value="HELICASE_ATP_BIND_1"/>
    <property type="match status" value="1"/>
</dbReference>
<dbReference type="RefSeq" id="XP_002683343.1">
    <property type="nucleotide sequence ID" value="XM_002683297.1"/>
</dbReference>
<evidence type="ECO:0000256" key="2">
    <source>
        <dbReference type="ARBA" id="ARBA00022741"/>
    </source>
</evidence>
<dbReference type="GO" id="GO:0005694">
    <property type="term" value="C:chromosome"/>
    <property type="evidence" value="ECO:0007669"/>
    <property type="project" value="TreeGrafter"/>
</dbReference>
<keyword evidence="2 9" id="KW-0547">Nucleotide-binding</keyword>
<organism evidence="13">
    <name type="scientific">Naegleria gruberi</name>
    <name type="common">Amoeba</name>
    <dbReference type="NCBI Taxonomy" id="5762"/>
    <lineage>
        <taxon>Eukaryota</taxon>
        <taxon>Discoba</taxon>
        <taxon>Heterolobosea</taxon>
        <taxon>Tetramitia</taxon>
        <taxon>Eutetramitia</taxon>
        <taxon>Vahlkampfiidae</taxon>
        <taxon>Naegleria</taxon>
    </lineage>
</organism>
<comment type="subcellular location">
    <subcellularLocation>
        <location evidence="9">Nucleus</location>
    </subcellularLocation>
</comment>
<dbReference type="KEGG" id="ngr:NAEGRDRAFT_29201"/>
<keyword evidence="4 9" id="KW-0347">Helicase</keyword>
<keyword evidence="9" id="KW-0539">Nucleus</keyword>
<dbReference type="Pfam" id="PF16124">
    <property type="entry name" value="RecQ_Zn_bind"/>
    <property type="match status" value="1"/>
</dbReference>
<name>D2UXA7_NAEGR</name>